<feature type="compositionally biased region" description="Acidic residues" evidence="1">
    <location>
        <begin position="700"/>
        <end position="720"/>
    </location>
</feature>
<feature type="region of interest" description="Disordered" evidence="1">
    <location>
        <begin position="570"/>
        <end position="612"/>
    </location>
</feature>
<feature type="compositionally biased region" description="Basic residues" evidence="1">
    <location>
        <begin position="758"/>
        <end position="769"/>
    </location>
</feature>
<feature type="region of interest" description="Disordered" evidence="1">
    <location>
        <begin position="676"/>
        <end position="922"/>
    </location>
</feature>
<name>A0ABM0K5U7_APLCA</name>
<dbReference type="RefSeq" id="XP_005109430.2">
    <property type="nucleotide sequence ID" value="XM_005109373.2"/>
</dbReference>
<evidence type="ECO:0000313" key="2">
    <source>
        <dbReference type="Proteomes" id="UP000694888"/>
    </source>
</evidence>
<keyword evidence="2" id="KW-1185">Reference proteome</keyword>
<reference evidence="3" key="1">
    <citation type="submission" date="2025-08" db="UniProtKB">
        <authorList>
            <consortium name="RefSeq"/>
        </authorList>
    </citation>
    <scope>IDENTIFICATION</scope>
</reference>
<organism evidence="2 3">
    <name type="scientific">Aplysia californica</name>
    <name type="common">California sea hare</name>
    <dbReference type="NCBI Taxonomy" id="6500"/>
    <lineage>
        <taxon>Eukaryota</taxon>
        <taxon>Metazoa</taxon>
        <taxon>Spiralia</taxon>
        <taxon>Lophotrochozoa</taxon>
        <taxon>Mollusca</taxon>
        <taxon>Gastropoda</taxon>
        <taxon>Heterobranchia</taxon>
        <taxon>Euthyneura</taxon>
        <taxon>Tectipleura</taxon>
        <taxon>Aplysiida</taxon>
        <taxon>Aplysioidea</taxon>
        <taxon>Aplysiidae</taxon>
        <taxon>Aplysia</taxon>
    </lineage>
</organism>
<feature type="compositionally biased region" description="Low complexity" evidence="1">
    <location>
        <begin position="936"/>
        <end position="946"/>
    </location>
</feature>
<feature type="compositionally biased region" description="Low complexity" evidence="1">
    <location>
        <begin position="726"/>
        <end position="744"/>
    </location>
</feature>
<evidence type="ECO:0000313" key="3">
    <source>
        <dbReference type="RefSeq" id="XP_005109430.2"/>
    </source>
</evidence>
<sequence length="1018" mass="114429">MTMFHLQYPASKDYFTWEELGCLCRALGFPVNLFQSHLPTHTDEIQHDGHGLSLQLIVRMLELNLLYKGIHRTFNLHTADWNACVLTRAIYMLGHRVLDFEGLHQMRVAYATYEHADMKGMLLDKHTLLRTLKMCGRTISPMKLMHRIKHMKSEFEEKGRIQLYEFFNLIIWCDLYSTYNPEEAETASGKEDEMFKLVDFQRLLSHHDERLANRLNSQYLREEWDFGKESLGSKEMFKEPPVYTEGRIAQALFHQKNYRQLKHEVGQSQKRVYRALAGTVRSRPISAPDLEKYRHVEESTGRLTSSAHEAYETVQRRLHSAPSRATKTSSPDRPVLPEFVRCHTPQVVTPRDLSDIKRKMENLQFDMNTLDARCQLQIENEMEFYIPGYLEKLASRQPEHVPVAEPERKEKRWSSSAVNKLAYPRSNLTPSHAKLCDARFRGWKRVKTRPGYHFVVTSQTHENSCKGRQRAKMEQTTLAPVRYLHPDYVVRYTAKCEAEMPLSQLARKRILAARHGQNMAAAKSSLHDNRVTFDSETEEVEVGEEGTAECPELKEKFYRVLNKYDAKQDQQLGEEEVPGVAKSGQSRATSSKGAAAKSGWPKGSEDMHADQATGDGIKSEARPIDVHIPGQANVYANIEWPEDLPVPTMQHSGPKLVGVGQIGTISLLESIEESRDLEEKFVESPTKGEATSDIGVFSDYGDDDGDYGGDQVKEEDDEAELPPPRLSKSQPSSQQKRPGGSASSRKSRSAPHGSRGSSPRRKLSLKKTKVGLQKNRIVGPRDTKIPSDVRGLGFRHGKQLDSGNGGESEKRTSIDEGVPGLASTTASACDSSSASPEYSAKFSAFRGSVTSEESEDSPRAENGAAAQEKQQTSNKGSSFSEDMNLSSPNEILELPESPQTWKSRADLSNSPDSGKVSPIPRPAPVIRFEWQESLSKDSSLSNSDVNSEGKLASTRSEQKDSIRICFDYRDYLSDSAIPKKTFSKETRSRLVSRVENVISPDLKMRLMAGDASVPVPAS</sequence>
<feature type="region of interest" description="Disordered" evidence="1">
    <location>
        <begin position="934"/>
        <end position="958"/>
    </location>
</feature>
<dbReference type="Proteomes" id="UP000694888">
    <property type="component" value="Unplaced"/>
</dbReference>
<feature type="compositionally biased region" description="Low complexity" evidence="1">
    <location>
        <begin position="822"/>
        <end position="843"/>
    </location>
</feature>
<feature type="region of interest" description="Disordered" evidence="1">
    <location>
        <begin position="317"/>
        <end position="337"/>
    </location>
</feature>
<protein>
    <submittedName>
        <fullName evidence="3">Uncharacterized protein LOC101856693</fullName>
    </submittedName>
</protein>
<feature type="compositionally biased region" description="Polar residues" evidence="1">
    <location>
        <begin position="868"/>
        <end position="889"/>
    </location>
</feature>
<feature type="compositionally biased region" description="Low complexity" evidence="1">
    <location>
        <begin position="590"/>
        <end position="602"/>
    </location>
</feature>
<proteinExistence type="predicted"/>
<evidence type="ECO:0000256" key="1">
    <source>
        <dbReference type="SAM" id="MobiDB-lite"/>
    </source>
</evidence>
<accession>A0ABM0K5U7</accession>
<dbReference type="GeneID" id="101856693"/>
<gene>
    <name evidence="3" type="primary">LOC101856693</name>
</gene>
<feature type="compositionally biased region" description="Polar residues" evidence="1">
    <location>
        <begin position="897"/>
        <end position="912"/>
    </location>
</feature>